<dbReference type="Gene3D" id="1.25.40.10">
    <property type="entry name" value="Tetratricopeptide repeat domain"/>
    <property type="match status" value="1"/>
</dbReference>
<dbReference type="RefSeq" id="WP_073136290.1">
    <property type="nucleotide sequence ID" value="NZ_FQWQ01000002.1"/>
</dbReference>
<evidence type="ECO:0000256" key="3">
    <source>
        <dbReference type="ARBA" id="ARBA00022729"/>
    </source>
</evidence>
<evidence type="ECO:0000256" key="4">
    <source>
        <dbReference type="ARBA" id="ARBA00023136"/>
    </source>
</evidence>
<comment type="similarity">
    <text evidence="2">Belongs to the SusD family.</text>
</comment>
<dbReference type="GO" id="GO:0009279">
    <property type="term" value="C:cell outer membrane"/>
    <property type="evidence" value="ECO:0007669"/>
    <property type="project" value="UniProtKB-SubCell"/>
</dbReference>
<gene>
    <name evidence="8" type="ORF">SAMN04488109_3437</name>
</gene>
<protein>
    <submittedName>
        <fullName evidence="8">Starch-binding associating with outer membrane</fullName>
    </submittedName>
</protein>
<dbReference type="EMBL" id="FQWQ01000002">
    <property type="protein sequence ID" value="SHH26547.1"/>
    <property type="molecule type" value="Genomic_DNA"/>
</dbReference>
<dbReference type="Gene3D" id="1.10.3780.10">
    <property type="entry name" value="SusD-like"/>
    <property type="match status" value="1"/>
</dbReference>
<dbReference type="SUPFAM" id="SSF48452">
    <property type="entry name" value="TPR-like"/>
    <property type="match status" value="1"/>
</dbReference>
<dbReference type="Proteomes" id="UP000184212">
    <property type="component" value="Unassembled WGS sequence"/>
</dbReference>
<evidence type="ECO:0000256" key="6">
    <source>
        <dbReference type="SAM" id="SignalP"/>
    </source>
</evidence>
<keyword evidence="4" id="KW-0472">Membrane</keyword>
<evidence type="ECO:0000256" key="5">
    <source>
        <dbReference type="ARBA" id="ARBA00023237"/>
    </source>
</evidence>
<accession>A0A1M5RJU0</accession>
<dbReference type="InterPro" id="IPR012944">
    <property type="entry name" value="SusD_RagB_dom"/>
</dbReference>
<evidence type="ECO:0000256" key="2">
    <source>
        <dbReference type="ARBA" id="ARBA00006275"/>
    </source>
</evidence>
<dbReference type="PROSITE" id="PS51257">
    <property type="entry name" value="PROKAR_LIPOPROTEIN"/>
    <property type="match status" value="1"/>
</dbReference>
<dbReference type="Pfam" id="PF07980">
    <property type="entry name" value="SusD_RagB"/>
    <property type="match status" value="1"/>
</dbReference>
<proteinExistence type="inferred from homology"/>
<evidence type="ECO:0000313" key="9">
    <source>
        <dbReference type="Proteomes" id="UP000184212"/>
    </source>
</evidence>
<evidence type="ECO:0000256" key="1">
    <source>
        <dbReference type="ARBA" id="ARBA00004442"/>
    </source>
</evidence>
<keyword evidence="5" id="KW-0998">Cell outer membrane</keyword>
<dbReference type="Gene3D" id="1.25.40.390">
    <property type="match status" value="1"/>
</dbReference>
<organism evidence="8 9">
    <name type="scientific">Chryseolinea serpens</name>
    <dbReference type="NCBI Taxonomy" id="947013"/>
    <lineage>
        <taxon>Bacteria</taxon>
        <taxon>Pseudomonadati</taxon>
        <taxon>Bacteroidota</taxon>
        <taxon>Cytophagia</taxon>
        <taxon>Cytophagales</taxon>
        <taxon>Fulvivirgaceae</taxon>
        <taxon>Chryseolinea</taxon>
    </lineage>
</organism>
<keyword evidence="9" id="KW-1185">Reference proteome</keyword>
<dbReference type="CDD" id="cd08977">
    <property type="entry name" value="SusD"/>
    <property type="match status" value="1"/>
</dbReference>
<dbReference type="OrthoDB" id="9792139at2"/>
<dbReference type="STRING" id="947013.SAMN04488109_3437"/>
<keyword evidence="3 6" id="KW-0732">Signal</keyword>
<evidence type="ECO:0000313" key="8">
    <source>
        <dbReference type="EMBL" id="SHH26547.1"/>
    </source>
</evidence>
<feature type="chain" id="PRO_5012793508" evidence="6">
    <location>
        <begin position="20"/>
        <end position="532"/>
    </location>
</feature>
<feature type="signal peptide" evidence="6">
    <location>
        <begin position="1"/>
        <end position="19"/>
    </location>
</feature>
<evidence type="ECO:0000259" key="7">
    <source>
        <dbReference type="Pfam" id="PF07980"/>
    </source>
</evidence>
<sequence>MNRYTVSTFAALLMGSVLTSCFSDLDTEPLNKRITTSTSVYKDPASFKQFLAKLYGAMTLTGQRGEYGQPEINAPDEGTTSFLRTYWSAQEITTDECISAWGDPGLTEFHGQNWSEQNGYVQLLYQRVFINIAYCNEFIREVTPRIDGLSESEQGDVKMFVAEARFLRALYYSFALDLWGNVPFVTEADAPGAFLPKQISRADLFAYIQKELESIEPELAAPGMNEYARADQAAAWMLLAKLNLNAEVYLGAGNTRYTECLTYCNKIISTGKYSLTGQYKDLFLADNDRLRNEVIFPIAEDGNNGRGYGGVTFIIHAAVGGSMDADGGFGIASGGWSGNRMTNAFVDKFADPSGNTDHRAIFYTNGQTLEIDHPTVFTEGYLCAKFKNLTSTGVKGQNPTFVDTDFPLFRLADVYLMYAEAVKRGGSGGDLNTAVDYINQLRARAYGNANGNIVAADLTLPFILDERGRELYWEAQRRTDLIRFGVFSGDAYLWDWKGNVKEGASTQTHYAIFPIPASDRAVNTNLVQNPGY</sequence>
<reference evidence="8 9" key="1">
    <citation type="submission" date="2016-11" db="EMBL/GenBank/DDBJ databases">
        <authorList>
            <person name="Jaros S."/>
            <person name="Januszkiewicz K."/>
            <person name="Wedrychowicz H."/>
        </authorList>
    </citation>
    <scope>NUCLEOTIDE SEQUENCE [LARGE SCALE GENOMIC DNA]</scope>
    <source>
        <strain evidence="8 9">DSM 24574</strain>
    </source>
</reference>
<dbReference type="InterPro" id="IPR011990">
    <property type="entry name" value="TPR-like_helical_dom_sf"/>
</dbReference>
<dbReference type="AlphaFoldDB" id="A0A1M5RJU0"/>
<comment type="subcellular location">
    <subcellularLocation>
        <location evidence="1">Cell outer membrane</location>
    </subcellularLocation>
</comment>
<feature type="domain" description="RagB/SusD" evidence="7">
    <location>
        <begin position="352"/>
        <end position="532"/>
    </location>
</feature>
<name>A0A1M5RJU0_9BACT</name>